<dbReference type="STRING" id="223786.SAMN05216234_11448"/>
<protein>
    <submittedName>
        <fullName evidence="2">Uncharacterized protein</fullName>
    </submittedName>
</protein>
<accession>A0A1I5PC12</accession>
<reference evidence="2 3" key="1">
    <citation type="submission" date="2016-10" db="EMBL/GenBank/DDBJ databases">
        <authorList>
            <person name="de Groot N.N."/>
        </authorList>
    </citation>
    <scope>NUCLEOTIDE SEQUENCE [LARGE SCALE GENOMIC DNA]</scope>
    <source>
        <strain evidence="2 3">EP1-55-1</strain>
    </source>
</reference>
<dbReference type="Proteomes" id="UP000199227">
    <property type="component" value="Unassembled WGS sequence"/>
</dbReference>
<keyword evidence="1" id="KW-0812">Transmembrane</keyword>
<evidence type="ECO:0000313" key="3">
    <source>
        <dbReference type="Proteomes" id="UP000199227"/>
    </source>
</evidence>
<keyword evidence="1" id="KW-0472">Membrane</keyword>
<keyword evidence="1" id="KW-1133">Transmembrane helix</keyword>
<evidence type="ECO:0000256" key="1">
    <source>
        <dbReference type="SAM" id="Phobius"/>
    </source>
</evidence>
<gene>
    <name evidence="2" type="ORF">SAMN05216234_11448</name>
</gene>
<dbReference type="AlphaFoldDB" id="A0A1I5PC12"/>
<keyword evidence="3" id="KW-1185">Reference proteome</keyword>
<evidence type="ECO:0000313" key="2">
    <source>
        <dbReference type="EMBL" id="SFP31320.1"/>
    </source>
</evidence>
<name>A0A1I5PC12_9BACT</name>
<dbReference type="EMBL" id="FOXB01000014">
    <property type="protein sequence ID" value="SFP31320.1"/>
    <property type="molecule type" value="Genomic_DNA"/>
</dbReference>
<sequence>MSFAVAFAIIGVFGTLFYMLYDEYRFIEDIDK</sequence>
<proteinExistence type="predicted"/>
<feature type="transmembrane region" description="Helical" evidence="1">
    <location>
        <begin position="6"/>
        <end position="24"/>
    </location>
</feature>
<organism evidence="2 3">
    <name type="scientific">Hydrogenimonas thermophila</name>
    <dbReference type="NCBI Taxonomy" id="223786"/>
    <lineage>
        <taxon>Bacteria</taxon>
        <taxon>Pseudomonadati</taxon>
        <taxon>Campylobacterota</taxon>
        <taxon>Epsilonproteobacteria</taxon>
        <taxon>Campylobacterales</taxon>
        <taxon>Hydrogenimonadaceae</taxon>
        <taxon>Hydrogenimonas</taxon>
    </lineage>
</organism>